<accession>A0ABY4FTF2</accession>
<proteinExistence type="predicted"/>
<protein>
    <submittedName>
        <fullName evidence="2">Carboxymuconolactone decarboxylase family protein</fullName>
    </submittedName>
</protein>
<gene>
    <name evidence="2" type="ORF">MUN76_11040</name>
</gene>
<dbReference type="Pfam" id="PF02627">
    <property type="entry name" value="CMD"/>
    <property type="match status" value="1"/>
</dbReference>
<dbReference type="InterPro" id="IPR029032">
    <property type="entry name" value="AhpD-like"/>
</dbReference>
<dbReference type="InterPro" id="IPR003779">
    <property type="entry name" value="CMD-like"/>
</dbReference>
<evidence type="ECO:0000313" key="2">
    <source>
        <dbReference type="EMBL" id="UOQ59584.1"/>
    </source>
</evidence>
<evidence type="ECO:0000313" key="3">
    <source>
        <dbReference type="Proteomes" id="UP000831775"/>
    </source>
</evidence>
<organism evidence="2 3">
    <name type="scientific">Leucobacter rhizosphaerae</name>
    <dbReference type="NCBI Taxonomy" id="2932245"/>
    <lineage>
        <taxon>Bacteria</taxon>
        <taxon>Bacillati</taxon>
        <taxon>Actinomycetota</taxon>
        <taxon>Actinomycetes</taxon>
        <taxon>Micrococcales</taxon>
        <taxon>Microbacteriaceae</taxon>
        <taxon>Leucobacter</taxon>
    </lineage>
</organism>
<dbReference type="InterPro" id="IPR052512">
    <property type="entry name" value="4CMD/NDH-1_regulator"/>
</dbReference>
<reference evidence="2 3" key="1">
    <citation type="submission" date="2022-04" db="EMBL/GenBank/DDBJ databases">
        <title>Leucobacter sp. isolated from rhizosphere of onion.</title>
        <authorList>
            <person name="Won M."/>
            <person name="Lee C.-M."/>
            <person name="Woen H.-Y."/>
            <person name="Kwon S.-W."/>
        </authorList>
    </citation>
    <scope>NUCLEOTIDE SEQUENCE [LARGE SCALE GENOMIC DNA]</scope>
    <source>
        <strain evidence="2 3">H25R-14</strain>
    </source>
</reference>
<dbReference type="EMBL" id="CP095043">
    <property type="protein sequence ID" value="UOQ59584.1"/>
    <property type="molecule type" value="Genomic_DNA"/>
</dbReference>
<dbReference type="RefSeq" id="WP_244684653.1">
    <property type="nucleotide sequence ID" value="NZ_CP095043.1"/>
</dbReference>
<sequence>MLGDAYVDAAVGPDDPLTRAFQPFMVSYCWGEIWTDDTLPLATRSMLVIAMTGALGRLEELEIHTRGALRNGVSPDELLAVLKQLTVYCGVPAGVGAMKVMRRIIAEFEQDAAPAA</sequence>
<dbReference type="PANTHER" id="PTHR33570">
    <property type="entry name" value="4-CARBOXYMUCONOLACTONE DECARBOXYLASE FAMILY PROTEIN"/>
    <property type="match status" value="1"/>
</dbReference>
<dbReference type="Proteomes" id="UP000831775">
    <property type="component" value="Chromosome"/>
</dbReference>
<dbReference type="SUPFAM" id="SSF69118">
    <property type="entry name" value="AhpD-like"/>
    <property type="match status" value="1"/>
</dbReference>
<evidence type="ECO:0000259" key="1">
    <source>
        <dbReference type="Pfam" id="PF02627"/>
    </source>
</evidence>
<keyword evidence="3" id="KW-1185">Reference proteome</keyword>
<feature type="domain" description="Carboxymuconolactone decarboxylase-like" evidence="1">
    <location>
        <begin position="20"/>
        <end position="101"/>
    </location>
</feature>
<name>A0ABY4FTF2_9MICO</name>
<dbReference type="Gene3D" id="1.20.1290.10">
    <property type="entry name" value="AhpD-like"/>
    <property type="match status" value="1"/>
</dbReference>
<dbReference type="PANTHER" id="PTHR33570:SF2">
    <property type="entry name" value="CARBOXYMUCONOLACTONE DECARBOXYLASE-LIKE DOMAIN-CONTAINING PROTEIN"/>
    <property type="match status" value="1"/>
</dbReference>